<dbReference type="EC" id="5.3.1.27" evidence="3"/>
<dbReference type="Gene3D" id="3.40.50.10490">
    <property type="entry name" value="Glucose-6-phosphate isomerase like protein, domain 1"/>
    <property type="match status" value="1"/>
</dbReference>
<keyword evidence="3" id="KW-0413">Isomerase</keyword>
<feature type="domain" description="SIS" evidence="2">
    <location>
        <begin position="35"/>
        <end position="177"/>
    </location>
</feature>
<dbReference type="PANTHER" id="PTHR43443">
    <property type="entry name" value="3-HEXULOSE-6-PHOSPHATE ISOMERASE"/>
    <property type="match status" value="1"/>
</dbReference>
<dbReference type="InterPro" id="IPR046348">
    <property type="entry name" value="SIS_dom_sf"/>
</dbReference>
<evidence type="ECO:0000259" key="2">
    <source>
        <dbReference type="PROSITE" id="PS51464"/>
    </source>
</evidence>
<dbReference type="RefSeq" id="WP_045300470.1">
    <property type="nucleotide sequence ID" value="NZ_JYJA01000037.1"/>
</dbReference>
<dbReference type="NCBIfam" id="TIGR03127">
    <property type="entry name" value="RuMP_HxlB"/>
    <property type="match status" value="1"/>
</dbReference>
<gene>
    <name evidence="3" type="primary">rmpB</name>
    <name evidence="3" type="ORF">RS82_02861</name>
</gene>
<dbReference type="Proteomes" id="UP000034098">
    <property type="component" value="Unassembled WGS sequence"/>
</dbReference>
<dbReference type="AlphaFoldDB" id="A0A0M2H5M0"/>
<evidence type="ECO:0000313" key="4">
    <source>
        <dbReference type="Proteomes" id="UP000034098"/>
    </source>
</evidence>
<evidence type="ECO:0000313" key="3">
    <source>
        <dbReference type="EMBL" id="KJL41631.1"/>
    </source>
</evidence>
<reference evidence="3 4" key="1">
    <citation type="submission" date="2015-02" db="EMBL/GenBank/DDBJ databases">
        <title>Draft genome sequences of ten Microbacterium spp. with emphasis on heavy metal contaminated environments.</title>
        <authorList>
            <person name="Corretto E."/>
        </authorList>
    </citation>
    <scope>NUCLEOTIDE SEQUENCE [LARGE SCALE GENOMIC DNA]</scope>
    <source>
        <strain evidence="3 4">DSM 8608</strain>
    </source>
</reference>
<dbReference type="PANTHER" id="PTHR43443:SF1">
    <property type="entry name" value="3-HEXULOSE-6-PHOSPHATE ISOMERASE"/>
    <property type="match status" value="1"/>
</dbReference>
<dbReference type="EMBL" id="JYJA01000037">
    <property type="protein sequence ID" value="KJL41631.1"/>
    <property type="molecule type" value="Genomic_DNA"/>
</dbReference>
<dbReference type="SUPFAM" id="SSF53697">
    <property type="entry name" value="SIS domain"/>
    <property type="match status" value="1"/>
</dbReference>
<comment type="caution">
    <text evidence="3">The sequence shown here is derived from an EMBL/GenBank/DDBJ whole genome shotgun (WGS) entry which is preliminary data.</text>
</comment>
<dbReference type="GO" id="GO:0043800">
    <property type="term" value="F:6-phospho-3-hexuloisomerase activity"/>
    <property type="evidence" value="ECO:0007669"/>
    <property type="project" value="UniProtKB-EC"/>
</dbReference>
<dbReference type="InterPro" id="IPR001347">
    <property type="entry name" value="SIS_dom"/>
</dbReference>
<dbReference type="GO" id="GO:1901135">
    <property type="term" value="P:carbohydrate derivative metabolic process"/>
    <property type="evidence" value="ECO:0007669"/>
    <property type="project" value="InterPro"/>
</dbReference>
<dbReference type="InterPro" id="IPR017552">
    <property type="entry name" value="PHI/rmpB"/>
</dbReference>
<evidence type="ECO:0000256" key="1">
    <source>
        <dbReference type="ARBA" id="ARBA00009235"/>
    </source>
</evidence>
<dbReference type="GO" id="GO:0097367">
    <property type="term" value="F:carbohydrate derivative binding"/>
    <property type="evidence" value="ECO:0007669"/>
    <property type="project" value="InterPro"/>
</dbReference>
<dbReference type="Pfam" id="PF01380">
    <property type="entry name" value="SIS"/>
    <property type="match status" value="1"/>
</dbReference>
<dbReference type="PROSITE" id="PS51464">
    <property type="entry name" value="SIS"/>
    <property type="match status" value="1"/>
</dbReference>
<organism evidence="3 4">
    <name type="scientific">Microbacterium trichothecenolyticum</name>
    <name type="common">Aureobacterium trichothecenolyticum</name>
    <dbReference type="NCBI Taxonomy" id="69370"/>
    <lineage>
        <taxon>Bacteria</taxon>
        <taxon>Bacillati</taxon>
        <taxon>Actinomycetota</taxon>
        <taxon>Actinomycetes</taxon>
        <taxon>Micrococcales</taxon>
        <taxon>Microbacteriaceae</taxon>
        <taxon>Microbacterium</taxon>
    </lineage>
</organism>
<keyword evidence="4" id="KW-1185">Reference proteome</keyword>
<name>A0A0M2H5M0_MICTR</name>
<dbReference type="OrthoDB" id="9797832at2"/>
<accession>A0A0M2H5M0</accession>
<dbReference type="PATRIC" id="fig|69370.6.peg.2908"/>
<proteinExistence type="inferred from homology"/>
<comment type="similarity">
    <text evidence="1">Belongs to the SIS family. PHI subfamily.</text>
</comment>
<protein>
    <submittedName>
        <fullName evidence="3">3-hexulose-6-phosphate isomerase</fullName>
        <ecNumber evidence="3">5.3.1.27</ecNumber>
    </submittedName>
</protein>
<sequence>MTPTANARALQLIDDELSGVIGHLASERADRIAALAAELVGARRVFVLGLGRSGLALEMTGMRLMHLGLTVHIVGDATTPAIGVGDVLLAASGSGTTGGIVRAAENAVSAGARVVAITANADSPLAAASVATVVVPAAGKLDRSGAASAQYAGSLFEQAVVVIGDAVFHTLWLASGATADDLWPRHANLE</sequence>